<proteinExistence type="predicted"/>
<feature type="region of interest" description="Disordered" evidence="1">
    <location>
        <begin position="94"/>
        <end position="173"/>
    </location>
</feature>
<dbReference type="AlphaFoldDB" id="A0AAN6UF29"/>
<feature type="compositionally biased region" description="Polar residues" evidence="1">
    <location>
        <begin position="226"/>
        <end position="241"/>
    </location>
</feature>
<feature type="compositionally biased region" description="Polar residues" evidence="1">
    <location>
        <begin position="126"/>
        <end position="135"/>
    </location>
</feature>
<feature type="region of interest" description="Disordered" evidence="1">
    <location>
        <begin position="181"/>
        <end position="200"/>
    </location>
</feature>
<reference evidence="2" key="1">
    <citation type="journal article" date="2023" name="Mol. Phylogenet. Evol.">
        <title>Genome-scale phylogeny and comparative genomics of the fungal order Sordariales.</title>
        <authorList>
            <person name="Hensen N."/>
            <person name="Bonometti L."/>
            <person name="Westerberg I."/>
            <person name="Brannstrom I.O."/>
            <person name="Guillou S."/>
            <person name="Cros-Aarteil S."/>
            <person name="Calhoun S."/>
            <person name="Haridas S."/>
            <person name="Kuo A."/>
            <person name="Mondo S."/>
            <person name="Pangilinan J."/>
            <person name="Riley R."/>
            <person name="LaButti K."/>
            <person name="Andreopoulos B."/>
            <person name="Lipzen A."/>
            <person name="Chen C."/>
            <person name="Yan M."/>
            <person name="Daum C."/>
            <person name="Ng V."/>
            <person name="Clum A."/>
            <person name="Steindorff A."/>
            <person name="Ohm R.A."/>
            <person name="Martin F."/>
            <person name="Silar P."/>
            <person name="Natvig D.O."/>
            <person name="Lalanne C."/>
            <person name="Gautier V."/>
            <person name="Ament-Velasquez S.L."/>
            <person name="Kruys A."/>
            <person name="Hutchinson M.I."/>
            <person name="Powell A.J."/>
            <person name="Barry K."/>
            <person name="Miller A.N."/>
            <person name="Grigoriev I.V."/>
            <person name="Debuchy R."/>
            <person name="Gladieux P."/>
            <person name="Hiltunen Thoren M."/>
            <person name="Johannesson H."/>
        </authorList>
    </citation>
    <scope>NUCLEOTIDE SEQUENCE</scope>
    <source>
        <strain evidence="2">CBS 123565</strain>
    </source>
</reference>
<evidence type="ECO:0000256" key="1">
    <source>
        <dbReference type="SAM" id="MobiDB-lite"/>
    </source>
</evidence>
<reference evidence="2" key="2">
    <citation type="submission" date="2023-05" db="EMBL/GenBank/DDBJ databases">
        <authorList>
            <consortium name="Lawrence Berkeley National Laboratory"/>
            <person name="Steindorff A."/>
            <person name="Hensen N."/>
            <person name="Bonometti L."/>
            <person name="Westerberg I."/>
            <person name="Brannstrom I.O."/>
            <person name="Guillou S."/>
            <person name="Cros-Aarteil S."/>
            <person name="Calhoun S."/>
            <person name="Haridas S."/>
            <person name="Kuo A."/>
            <person name="Mondo S."/>
            <person name="Pangilinan J."/>
            <person name="Riley R."/>
            <person name="Labutti K."/>
            <person name="Andreopoulos B."/>
            <person name="Lipzen A."/>
            <person name="Chen C."/>
            <person name="Yanf M."/>
            <person name="Daum C."/>
            <person name="Ng V."/>
            <person name="Clum A."/>
            <person name="Ohm R."/>
            <person name="Martin F."/>
            <person name="Silar P."/>
            <person name="Natvig D."/>
            <person name="Lalanne C."/>
            <person name="Gautier V."/>
            <person name="Ament-Velasquez S.L."/>
            <person name="Kruys A."/>
            <person name="Hutchinson M.I."/>
            <person name="Powell A.J."/>
            <person name="Barry K."/>
            <person name="Miller A.N."/>
            <person name="Grigoriev I.V."/>
            <person name="Debuchy R."/>
            <person name="Gladieux P."/>
            <person name="Thoren M.H."/>
            <person name="Johannesson H."/>
        </authorList>
    </citation>
    <scope>NUCLEOTIDE SEQUENCE</scope>
    <source>
        <strain evidence="2">CBS 123565</strain>
    </source>
</reference>
<dbReference type="Proteomes" id="UP001304895">
    <property type="component" value="Unassembled WGS sequence"/>
</dbReference>
<feature type="compositionally biased region" description="Basic and acidic residues" evidence="1">
    <location>
        <begin position="94"/>
        <end position="103"/>
    </location>
</feature>
<accession>A0AAN6UF29</accession>
<feature type="compositionally biased region" description="Polar residues" evidence="1">
    <location>
        <begin position="108"/>
        <end position="118"/>
    </location>
</feature>
<dbReference type="EMBL" id="MU853422">
    <property type="protein sequence ID" value="KAK4131745.1"/>
    <property type="molecule type" value="Genomic_DNA"/>
</dbReference>
<feature type="region of interest" description="Disordered" evidence="1">
    <location>
        <begin position="208"/>
        <end position="250"/>
    </location>
</feature>
<protein>
    <submittedName>
        <fullName evidence="2">Uncharacterized protein</fullName>
    </submittedName>
</protein>
<feature type="compositionally biased region" description="Basic and acidic residues" evidence="1">
    <location>
        <begin position="158"/>
        <end position="173"/>
    </location>
</feature>
<organism evidence="2 3">
    <name type="scientific">Trichocladium antarcticum</name>
    <dbReference type="NCBI Taxonomy" id="1450529"/>
    <lineage>
        <taxon>Eukaryota</taxon>
        <taxon>Fungi</taxon>
        <taxon>Dikarya</taxon>
        <taxon>Ascomycota</taxon>
        <taxon>Pezizomycotina</taxon>
        <taxon>Sordariomycetes</taxon>
        <taxon>Sordariomycetidae</taxon>
        <taxon>Sordariales</taxon>
        <taxon>Chaetomiaceae</taxon>
        <taxon>Trichocladium</taxon>
    </lineage>
</organism>
<comment type="caution">
    <text evidence="2">The sequence shown here is derived from an EMBL/GenBank/DDBJ whole genome shotgun (WGS) entry which is preliminary data.</text>
</comment>
<evidence type="ECO:0000313" key="3">
    <source>
        <dbReference type="Proteomes" id="UP001304895"/>
    </source>
</evidence>
<feature type="region of interest" description="Disordered" evidence="1">
    <location>
        <begin position="1"/>
        <end position="39"/>
    </location>
</feature>
<feature type="compositionally biased region" description="Low complexity" evidence="1">
    <location>
        <begin position="185"/>
        <end position="200"/>
    </location>
</feature>
<evidence type="ECO:0000313" key="2">
    <source>
        <dbReference type="EMBL" id="KAK4131745.1"/>
    </source>
</evidence>
<name>A0AAN6UF29_9PEZI</name>
<gene>
    <name evidence="2" type="ORF">BT67DRAFT_149932</name>
</gene>
<keyword evidence="3" id="KW-1185">Reference proteome</keyword>
<sequence length="250" mass="27805">MATAQTTLMLLGWPTPEDDRQTNPRARHGRRTHNSSTKNVIKHPAPQWQCCPRPSPSRPRPCPPQYPAATACGRVVWVVRTRSNHFSLRNTYPKRHDVIDKQKAPRPVSNTCNDQPSNHPLIHPNRASQPASQRHQPTRPTPPFTARCVAGPVGPPAETKHTDKPDATSCRGRDRTWVSRSYTGSSSVHSSNQSVSQSVRQAINQSMPTTTMPRITKKENPGARTAATTRNRQSTINSQSAACAIRKTRR</sequence>